<feature type="compositionally biased region" description="Polar residues" evidence="2">
    <location>
        <begin position="71"/>
        <end position="83"/>
    </location>
</feature>
<keyword evidence="5" id="KW-1185">Reference proteome</keyword>
<dbReference type="GO" id="GO:0031146">
    <property type="term" value="P:SCF-dependent proteasomal ubiquitin-dependent protein catabolic process"/>
    <property type="evidence" value="ECO:0007669"/>
    <property type="project" value="TreeGrafter"/>
</dbReference>
<feature type="domain" description="F-box" evidence="3">
    <location>
        <begin position="482"/>
        <end position="528"/>
    </location>
</feature>
<dbReference type="InterPro" id="IPR006553">
    <property type="entry name" value="Leu-rich_rpt_Cys-con_subtyp"/>
</dbReference>
<comment type="caution">
    <text evidence="4">The sequence shown here is derived from an EMBL/GenBank/DDBJ whole genome shotgun (WGS) entry which is preliminary data.</text>
</comment>
<feature type="compositionally biased region" description="Basic and acidic residues" evidence="2">
    <location>
        <begin position="417"/>
        <end position="426"/>
    </location>
</feature>
<dbReference type="OrthoDB" id="423607at2759"/>
<evidence type="ECO:0000313" key="5">
    <source>
        <dbReference type="Proteomes" id="UP000275408"/>
    </source>
</evidence>
<dbReference type="InterPro" id="IPR001611">
    <property type="entry name" value="Leu-rich_rpt"/>
</dbReference>
<feature type="compositionally biased region" description="Basic and acidic residues" evidence="2">
    <location>
        <begin position="150"/>
        <end position="161"/>
    </location>
</feature>
<dbReference type="SMART" id="SM00256">
    <property type="entry name" value="FBOX"/>
    <property type="match status" value="1"/>
</dbReference>
<evidence type="ECO:0000256" key="2">
    <source>
        <dbReference type="SAM" id="MobiDB-lite"/>
    </source>
</evidence>
<dbReference type="SUPFAM" id="SSF81383">
    <property type="entry name" value="F-box domain"/>
    <property type="match status" value="1"/>
</dbReference>
<gene>
    <name evidence="4" type="ORF">pdam_00008154</name>
</gene>
<feature type="compositionally biased region" description="Polar residues" evidence="2">
    <location>
        <begin position="343"/>
        <end position="352"/>
    </location>
</feature>
<organism evidence="4 5">
    <name type="scientific">Pocillopora damicornis</name>
    <name type="common">Cauliflower coral</name>
    <name type="synonym">Millepora damicornis</name>
    <dbReference type="NCBI Taxonomy" id="46731"/>
    <lineage>
        <taxon>Eukaryota</taxon>
        <taxon>Metazoa</taxon>
        <taxon>Cnidaria</taxon>
        <taxon>Anthozoa</taxon>
        <taxon>Hexacorallia</taxon>
        <taxon>Scleractinia</taxon>
        <taxon>Astrocoeniina</taxon>
        <taxon>Pocilloporidae</taxon>
        <taxon>Pocillopora</taxon>
    </lineage>
</organism>
<feature type="compositionally biased region" description="Polar residues" evidence="2">
    <location>
        <begin position="21"/>
        <end position="48"/>
    </location>
</feature>
<dbReference type="SUPFAM" id="SSF52047">
    <property type="entry name" value="RNI-like"/>
    <property type="match status" value="2"/>
</dbReference>
<keyword evidence="1" id="KW-0833">Ubl conjugation pathway</keyword>
<feature type="region of interest" description="Disordered" evidence="2">
    <location>
        <begin position="372"/>
        <end position="426"/>
    </location>
</feature>
<dbReference type="InterPro" id="IPR032675">
    <property type="entry name" value="LRR_dom_sf"/>
</dbReference>
<dbReference type="PANTHER" id="PTHR13318:SF50">
    <property type="entry name" value="F-BOX_LRR-REPEAT PROTEIN 7"/>
    <property type="match status" value="1"/>
</dbReference>
<feature type="compositionally biased region" description="Low complexity" evidence="2">
    <location>
        <begin position="372"/>
        <end position="384"/>
    </location>
</feature>
<feature type="region of interest" description="Disordered" evidence="2">
    <location>
        <begin position="284"/>
        <end position="356"/>
    </location>
</feature>
<feature type="region of interest" description="Disordered" evidence="2">
    <location>
        <begin position="1"/>
        <end position="92"/>
    </location>
</feature>
<dbReference type="AlphaFoldDB" id="A0A3M6TC56"/>
<reference evidence="4 5" key="1">
    <citation type="journal article" date="2018" name="Sci. Rep.">
        <title>Comparative analysis of the Pocillopora damicornis genome highlights role of immune system in coral evolution.</title>
        <authorList>
            <person name="Cunning R."/>
            <person name="Bay R.A."/>
            <person name="Gillette P."/>
            <person name="Baker A.C."/>
            <person name="Traylor-Knowles N."/>
        </authorList>
    </citation>
    <scope>NUCLEOTIDE SEQUENCE [LARGE SCALE GENOMIC DNA]</scope>
    <source>
        <strain evidence="4">RSMAS</strain>
        <tissue evidence="4">Whole animal</tissue>
    </source>
</reference>
<dbReference type="Pfam" id="PF25372">
    <property type="entry name" value="DUF7885"/>
    <property type="match status" value="1"/>
</dbReference>
<dbReference type="PROSITE" id="PS50181">
    <property type="entry name" value="FBOX"/>
    <property type="match status" value="1"/>
</dbReference>
<dbReference type="FunFam" id="3.80.10.10:FF:002339">
    <property type="entry name" value="Predicted protein"/>
    <property type="match status" value="1"/>
</dbReference>
<evidence type="ECO:0000313" key="4">
    <source>
        <dbReference type="EMBL" id="RMX38975.1"/>
    </source>
</evidence>
<evidence type="ECO:0000256" key="1">
    <source>
        <dbReference type="ARBA" id="ARBA00022786"/>
    </source>
</evidence>
<feature type="compositionally biased region" description="Low complexity" evidence="2">
    <location>
        <begin position="331"/>
        <end position="342"/>
    </location>
</feature>
<dbReference type="Proteomes" id="UP000275408">
    <property type="component" value="Unassembled WGS sequence"/>
</dbReference>
<dbReference type="Pfam" id="PF12937">
    <property type="entry name" value="F-box-like"/>
    <property type="match status" value="1"/>
</dbReference>
<accession>A0A3M6TC56</accession>
<feature type="region of interest" description="Disordered" evidence="2">
    <location>
        <begin position="123"/>
        <end position="161"/>
    </location>
</feature>
<dbReference type="Gene3D" id="3.80.10.10">
    <property type="entry name" value="Ribonuclease Inhibitor"/>
    <property type="match status" value="2"/>
</dbReference>
<dbReference type="InterPro" id="IPR001810">
    <property type="entry name" value="F-box_dom"/>
</dbReference>
<dbReference type="Pfam" id="PF13516">
    <property type="entry name" value="LRR_6"/>
    <property type="match status" value="1"/>
</dbReference>
<feature type="compositionally biased region" description="Basic residues" evidence="2">
    <location>
        <begin position="284"/>
        <end position="293"/>
    </location>
</feature>
<protein>
    <recommendedName>
        <fullName evidence="3">F-box domain-containing protein</fullName>
    </recommendedName>
</protein>
<proteinExistence type="predicted"/>
<dbReference type="EMBL" id="RCHS01003902">
    <property type="protein sequence ID" value="RMX38975.1"/>
    <property type="molecule type" value="Genomic_DNA"/>
</dbReference>
<sequence>MGNTQGKSTEDKDKRRKGKTSKSSPANEFSPTPKRSSTSNGSVGINSNHRTRESSIHLPLKEYEVPDFLKDTQQQRWHENGTSPVVKRDLKDPDFSSNGGQGLMIPSEELVVPEFLRNSEGRQGHNKLRHGGSSTSVASKFGGAQGNVKNESRARTAERADRQRLTNGDTKIDSNGMRDFVTMNGEQKVRSHLQGAVAAHKPDQETRIGQKQTPDFQIRLNRASTVDSPDKIAQLGQNMRENLNSKTSSDTDSDFKARNRIMFVDMEKREELGAYDDASLKRKYKKGGNKSKNKGQNGVKDTSEVSQRIVASAKVQMDPGGRRKSNNWPADTDSVQSTSSQSFTEPISTMSSEKGKFSVSVRDHGNLVLKGGLSNGLLSSSRKLPGAASEDADSLPSTQRSSKLNTSLGYNESSPEEDLRKVKRKDSLQAHLRNRITKLEKVKPPLPRARYDSDSTTISDHSAFGDVHIFPHSPRRKSNFGLMTLNDLPEDILIFILSYLSTKDLCMASGVCQKWQTLCWDPLLWSNIQISNYQGSDINKVLRNLLARLAMDTQGYCMTVHSIKLNGCELLSDKGLGFVARFCIDLEELDVSGCCCITSKGLHDILLNCQTLTHLDTSGCTCVNNVSAPVANGFGVGHHGSFLQLRHLDLSDCVAFDDLGLRVVGLSCGLLESLYLRRCNRVTDVGIKHIAQHCGNLKELSVSDCFKVRDFSLKEVAKNCPSLKYLSVAKCPITDTAMKYIGKHCVKLKYLNIRGCEAVSDIGMTHIVQNCLKLRSLDAGKCDITDNGLHMIGIHCPQLKKLSIRGCDRITNTGVRTIAAQCCSVQYLNLQECNLSYETFMYIREHCKNCVIEHTCPAFF</sequence>
<dbReference type="SMART" id="SM00367">
    <property type="entry name" value="LRR_CC"/>
    <property type="match status" value="8"/>
</dbReference>
<dbReference type="GO" id="GO:0019005">
    <property type="term" value="C:SCF ubiquitin ligase complex"/>
    <property type="evidence" value="ECO:0007669"/>
    <property type="project" value="TreeGrafter"/>
</dbReference>
<feature type="compositionally biased region" description="Polar residues" evidence="2">
    <location>
        <begin position="395"/>
        <end position="413"/>
    </location>
</feature>
<dbReference type="FunFam" id="3.80.10.10:FF:002338">
    <property type="entry name" value="Predicted protein"/>
    <property type="match status" value="1"/>
</dbReference>
<name>A0A3M6TC56_POCDA</name>
<dbReference type="InterPro" id="IPR057207">
    <property type="entry name" value="FBXL15_LRR"/>
</dbReference>
<dbReference type="InterPro" id="IPR036047">
    <property type="entry name" value="F-box-like_dom_sf"/>
</dbReference>
<dbReference type="PANTHER" id="PTHR13318">
    <property type="entry name" value="PARTNER OF PAIRED, ISOFORM B-RELATED"/>
    <property type="match status" value="1"/>
</dbReference>
<evidence type="ECO:0000259" key="3">
    <source>
        <dbReference type="PROSITE" id="PS50181"/>
    </source>
</evidence>
<feature type="compositionally biased region" description="Basic and acidic residues" evidence="2">
    <location>
        <begin position="50"/>
        <end position="70"/>
    </location>
</feature>
<dbReference type="STRING" id="46731.A0A3M6TC56"/>